<feature type="domain" description="Tyrosinase copper-binding" evidence="4">
    <location>
        <begin position="158"/>
        <end position="175"/>
    </location>
</feature>
<dbReference type="InterPro" id="IPR022740">
    <property type="entry name" value="Polyphenol_oxidase_C"/>
</dbReference>
<dbReference type="PROSITE" id="PS00497">
    <property type="entry name" value="TYROSINASE_1"/>
    <property type="match status" value="1"/>
</dbReference>
<protein>
    <recommendedName>
        <fullName evidence="4 5">Tyrosinase copper-binding domain-containing protein</fullName>
    </recommendedName>
</protein>
<dbReference type="PRINTS" id="PR00092">
    <property type="entry name" value="TYROSINASE"/>
</dbReference>
<dbReference type="AlphaFoldDB" id="A0A368QNI6"/>
<reference evidence="6" key="2">
    <citation type="submission" date="2015-07" db="EMBL/GenBank/DDBJ databases">
        <authorList>
            <person name="Noorani M."/>
        </authorList>
    </citation>
    <scope>NUCLEOTIDE SEQUENCE</scope>
    <source>
        <strain evidence="6">Yugu1</strain>
    </source>
</reference>
<dbReference type="PANTHER" id="PTHR11474">
    <property type="entry name" value="TYROSINASE FAMILY MEMBER"/>
    <property type="match status" value="1"/>
</dbReference>
<dbReference type="EMBL" id="CM003530">
    <property type="protein sequence ID" value="RCV19452.1"/>
    <property type="molecule type" value="Genomic_DNA"/>
</dbReference>
<keyword evidence="2" id="KW-0883">Thioether bond</keyword>
<dbReference type="InterPro" id="IPR002227">
    <property type="entry name" value="Tyrosinase_Cu-bd"/>
</dbReference>
<dbReference type="PROSITE" id="PS00498">
    <property type="entry name" value="TYROSINASE_2"/>
    <property type="match status" value="1"/>
</dbReference>
<reference evidence="6" key="1">
    <citation type="journal article" date="2012" name="Nat. Biotechnol.">
        <title>Reference genome sequence of the model plant Setaria.</title>
        <authorList>
            <person name="Bennetzen J.L."/>
            <person name="Schmutz J."/>
            <person name="Wang H."/>
            <person name="Percifield R."/>
            <person name="Hawkins J."/>
            <person name="Pontaroli A.C."/>
            <person name="Estep M."/>
            <person name="Feng L."/>
            <person name="Vaughn J.N."/>
            <person name="Grimwood J."/>
            <person name="Jenkins J."/>
            <person name="Barry K."/>
            <person name="Lindquist E."/>
            <person name="Hellsten U."/>
            <person name="Deshpande S."/>
            <person name="Wang X."/>
            <person name="Wu X."/>
            <person name="Mitros T."/>
            <person name="Triplett J."/>
            <person name="Yang X."/>
            <person name="Ye C.Y."/>
            <person name="Mauro-Herrera M."/>
            <person name="Wang L."/>
            <person name="Li P."/>
            <person name="Sharma M."/>
            <person name="Sharma R."/>
            <person name="Ronald P.C."/>
            <person name="Panaud O."/>
            <person name="Kellogg E.A."/>
            <person name="Brutnell T.P."/>
            <person name="Doust A.N."/>
            <person name="Tuskan G.A."/>
            <person name="Rokhsar D."/>
            <person name="Devos K.M."/>
        </authorList>
    </citation>
    <scope>NUCLEOTIDE SEQUENCE [LARGE SCALE GENOMIC DNA]</scope>
    <source>
        <strain evidence="6">Yugu1</strain>
    </source>
</reference>
<feature type="region of interest" description="Disordered" evidence="3">
    <location>
        <begin position="352"/>
        <end position="378"/>
    </location>
</feature>
<organism evidence="6">
    <name type="scientific">Setaria italica</name>
    <name type="common">Foxtail millet</name>
    <name type="synonym">Panicum italicum</name>
    <dbReference type="NCBI Taxonomy" id="4555"/>
    <lineage>
        <taxon>Eukaryota</taxon>
        <taxon>Viridiplantae</taxon>
        <taxon>Streptophyta</taxon>
        <taxon>Embryophyta</taxon>
        <taxon>Tracheophyta</taxon>
        <taxon>Spermatophyta</taxon>
        <taxon>Magnoliopsida</taxon>
        <taxon>Liliopsida</taxon>
        <taxon>Poales</taxon>
        <taxon>Poaceae</taxon>
        <taxon>PACMAD clade</taxon>
        <taxon>Panicoideae</taxon>
        <taxon>Panicodae</taxon>
        <taxon>Paniceae</taxon>
        <taxon>Cenchrinae</taxon>
        <taxon>Setaria</taxon>
    </lineage>
</organism>
<dbReference type="STRING" id="4555.A0A368QNI6"/>
<evidence type="ECO:0000259" key="4">
    <source>
        <dbReference type="PROSITE" id="PS00497"/>
    </source>
</evidence>
<sequence>MHALPVTNHPRRHRPGDDPYLLSCSDAPLSQGGDGGAASSNKTARARWPIVTDQRCATRELPPLALPPFHCCPPPSPSEPIPFAFPDPATTPLRTRRPAHAAAGDADHVAKYARAVALKKALPPLDPRSFHQQANIHCAYCTGAHRQAGRSDLGVEVHFSWLFFPFHRAYLYFFERIAAKLLGDPGFALPFWAWDVPEGMRIPDAFADEASPLYDAMREPAHAPPKLGDLDFSWGEEKNLTDDQQVLLNLRLMYKQMVSGARLPALFLGQPYRAGDDAMPVWTGDQSLFNVEDMGVYYSAGRDPIFYAHHANIDRLWEAWRRDIIGAGSGRGPDLDDPDMLDGDRLRYTYNAGADDDRPQPWLDPAARPPATPGVNPEGGRRLGSVVSFHVSLDAPVTAEVRRPPRARRWWRSLLEKSKPAAQEEVLVVESIESDAGEFVRFDVHVNAREFRKVPSGGRDMAGSFATLKHPGGGKVVRTSMRGWR</sequence>
<evidence type="ECO:0000256" key="2">
    <source>
        <dbReference type="ARBA" id="ARBA00022784"/>
    </source>
</evidence>
<gene>
    <name evidence="6" type="ORF">SETIT_3G385800v2</name>
</gene>
<dbReference type="Pfam" id="PF12143">
    <property type="entry name" value="PPO1_KFDV"/>
    <property type="match status" value="1"/>
</dbReference>
<feature type="domain" description="Tyrosinase copper-binding" evidence="5">
    <location>
        <begin position="303"/>
        <end position="314"/>
    </location>
</feature>
<dbReference type="InterPro" id="IPR050316">
    <property type="entry name" value="Tyrosinase/Hemocyanin"/>
</dbReference>
<dbReference type="Gene3D" id="1.10.1280.10">
    <property type="entry name" value="Di-copper center containing domain from catechol oxidase"/>
    <property type="match status" value="1"/>
</dbReference>
<dbReference type="GO" id="GO:0004097">
    <property type="term" value="F:catechol oxidase activity"/>
    <property type="evidence" value="ECO:0007669"/>
    <property type="project" value="InterPro"/>
</dbReference>
<feature type="region of interest" description="Disordered" evidence="3">
    <location>
        <begin position="1"/>
        <end position="44"/>
    </location>
</feature>
<dbReference type="GO" id="GO:0046872">
    <property type="term" value="F:metal ion binding"/>
    <property type="evidence" value="ECO:0007669"/>
    <property type="project" value="UniProtKB-KW"/>
</dbReference>
<dbReference type="InterPro" id="IPR008922">
    <property type="entry name" value="Di-copper_centre_dom_sf"/>
</dbReference>
<evidence type="ECO:0000313" key="6">
    <source>
        <dbReference type="EMBL" id="RCV19452.1"/>
    </source>
</evidence>
<evidence type="ECO:0000256" key="3">
    <source>
        <dbReference type="SAM" id="MobiDB-lite"/>
    </source>
</evidence>
<dbReference type="OrthoDB" id="6132182at2759"/>
<proteinExistence type="predicted"/>
<keyword evidence="1" id="KW-0479">Metal-binding</keyword>
<dbReference type="Pfam" id="PF00264">
    <property type="entry name" value="Tyrosinase"/>
    <property type="match status" value="1"/>
</dbReference>
<dbReference type="PANTHER" id="PTHR11474:SF100">
    <property type="entry name" value="POLYPHENOL OXIDASE FAMILY PROTEIN-RELATED"/>
    <property type="match status" value="1"/>
</dbReference>
<name>A0A368QNI6_SETIT</name>
<accession>A0A368QNI6</accession>
<dbReference type="SUPFAM" id="SSF48056">
    <property type="entry name" value="Di-copper centre-containing domain"/>
    <property type="match status" value="1"/>
</dbReference>
<evidence type="ECO:0000259" key="5">
    <source>
        <dbReference type="PROSITE" id="PS00498"/>
    </source>
</evidence>
<evidence type="ECO:0000256" key="1">
    <source>
        <dbReference type="ARBA" id="ARBA00022723"/>
    </source>
</evidence>